<name>A0A3T0D1Z4_9FIRM</name>
<dbReference type="RefSeq" id="WP_127350875.1">
    <property type="nucleotide sequence ID" value="NZ_CP034791.1"/>
</dbReference>
<keyword evidence="2" id="KW-1185">Reference proteome</keyword>
<organism evidence="1 2">
    <name type="scientific">Caldicellulosiruptor changbaiensis</name>
    <dbReference type="NCBI Taxonomy" id="1222016"/>
    <lineage>
        <taxon>Bacteria</taxon>
        <taxon>Bacillati</taxon>
        <taxon>Bacillota</taxon>
        <taxon>Bacillota incertae sedis</taxon>
        <taxon>Caldicellulosiruptorales</taxon>
        <taxon>Caldicellulosiruptoraceae</taxon>
        <taxon>Caldicellulosiruptor</taxon>
    </lineage>
</organism>
<dbReference type="KEGG" id="ccha:ELD05_00335"/>
<dbReference type="EMBL" id="CP034791">
    <property type="protein sequence ID" value="AZT89252.1"/>
    <property type="molecule type" value="Genomic_DNA"/>
</dbReference>
<dbReference type="AlphaFoldDB" id="A0A3T0D1Z4"/>
<evidence type="ECO:0000313" key="1">
    <source>
        <dbReference type="EMBL" id="AZT89252.1"/>
    </source>
</evidence>
<proteinExistence type="predicted"/>
<evidence type="ECO:0000313" key="2">
    <source>
        <dbReference type="Proteomes" id="UP000282930"/>
    </source>
</evidence>
<gene>
    <name evidence="1" type="ORF">ELD05_00335</name>
</gene>
<protein>
    <submittedName>
        <fullName evidence="1">Uncharacterized protein</fullName>
    </submittedName>
</protein>
<sequence>MLLVKKKISIIIVLTLLLVNVVVFAVDTNFTPIIKPTPFVMEYICGGLGKCVDGPLSKSSFIYPTAIFNDENSNSIYVGDAFLIRKISNGQVETIFNFKNSSNLKNVLYNSIYNHARFGVEYDRIDPKYFQKYLDNPSLIEKTVKYSINNMRINSLFLTGNKLYVYFTIVEPVYSVSFYYDVKRRSYAMVDIVYEINLKTKEEKMVLSKGDNHYFDFAFFEEKPRLDDNGNIVTKYDDKLFVMRDDVKYINGVPYGYMYKPSTLFYPKFMKYNDRFLYIGKLLIDTQTNEVFDTDLNKVVMAKDILSKADFYTIGYNDKAGDYLVNNSIITYSIGAIKKVIPKSKYINNSTLSNNLSTFDIHGWIFSPNRYATGNILPVIDQKYGRVYNFLYDSDYGGIGIFRLDKDSMDTFFDLTRDDNPVLAVDGHLFPVFHEVVYWLNAPEGEIREVKGKKPVGGLRDVFVNKDESMYIIDFAGQIFKIYPKVKFGSQNKKLVVRSSNVDFIFRKMGTLGEISDYILQNNQPCIEVKELERMFGLTITTSKDGTVTIENPYVMESYSVKADIVKGSKHYVNYKKVEKAINETVTNKQYWMFSYDEYNNVLSIATVYVE</sequence>
<accession>A0A3T0D1Z4</accession>
<reference evidence="1 2" key="1">
    <citation type="submission" date="2018-12" db="EMBL/GenBank/DDBJ databases">
        <title>Genome sequence from the cellulolytic species, Caldicellulosiruptor changbaiensis.</title>
        <authorList>
            <person name="Blumer-Schuette S.E."/>
            <person name="Mendoza C."/>
        </authorList>
    </citation>
    <scope>NUCLEOTIDE SEQUENCE [LARGE SCALE GENOMIC DNA]</scope>
    <source>
        <strain evidence="1 2">CBS-Z</strain>
    </source>
</reference>
<dbReference type="Proteomes" id="UP000282930">
    <property type="component" value="Chromosome"/>
</dbReference>